<sequence>EELADEVDLLNDKTDLLVGKELDIDISEMVVKISSSQSE</sequence>
<organism evidence="1 2">
    <name type="scientific">Racocetra persica</name>
    <dbReference type="NCBI Taxonomy" id="160502"/>
    <lineage>
        <taxon>Eukaryota</taxon>
        <taxon>Fungi</taxon>
        <taxon>Fungi incertae sedis</taxon>
        <taxon>Mucoromycota</taxon>
        <taxon>Glomeromycotina</taxon>
        <taxon>Glomeromycetes</taxon>
        <taxon>Diversisporales</taxon>
        <taxon>Gigasporaceae</taxon>
        <taxon>Racocetra</taxon>
    </lineage>
</organism>
<feature type="non-terminal residue" evidence="1">
    <location>
        <position position="1"/>
    </location>
</feature>
<dbReference type="Proteomes" id="UP000789920">
    <property type="component" value="Unassembled WGS sequence"/>
</dbReference>
<evidence type="ECO:0000313" key="1">
    <source>
        <dbReference type="EMBL" id="CAG8851478.1"/>
    </source>
</evidence>
<name>A0ACA9SYW4_9GLOM</name>
<feature type="non-terminal residue" evidence="1">
    <location>
        <position position="39"/>
    </location>
</feature>
<proteinExistence type="predicted"/>
<evidence type="ECO:0000313" key="2">
    <source>
        <dbReference type="Proteomes" id="UP000789920"/>
    </source>
</evidence>
<keyword evidence="2" id="KW-1185">Reference proteome</keyword>
<comment type="caution">
    <text evidence="1">The sequence shown here is derived from an EMBL/GenBank/DDBJ whole genome shotgun (WGS) entry which is preliminary data.</text>
</comment>
<gene>
    <name evidence="1" type="ORF">RPERSI_LOCUS36583</name>
</gene>
<protein>
    <submittedName>
        <fullName evidence="1">24537_t:CDS:1</fullName>
    </submittedName>
</protein>
<accession>A0ACA9SYW4</accession>
<dbReference type="EMBL" id="CAJVQC010176456">
    <property type="protein sequence ID" value="CAG8851478.1"/>
    <property type="molecule type" value="Genomic_DNA"/>
</dbReference>
<reference evidence="1" key="1">
    <citation type="submission" date="2021-06" db="EMBL/GenBank/DDBJ databases">
        <authorList>
            <person name="Kallberg Y."/>
            <person name="Tangrot J."/>
            <person name="Rosling A."/>
        </authorList>
    </citation>
    <scope>NUCLEOTIDE SEQUENCE</scope>
    <source>
        <strain evidence="1">MA461A</strain>
    </source>
</reference>